<dbReference type="InterPro" id="IPR012899">
    <property type="entry name" value="LTXXQ"/>
</dbReference>
<protein>
    <submittedName>
        <fullName evidence="2">Spy/CpxP family protein refolding chaperone</fullName>
    </submittedName>
</protein>
<dbReference type="AlphaFoldDB" id="A0A6M8HNF7"/>
<dbReference type="RefSeq" id="WP_171834844.1">
    <property type="nucleotide sequence ID" value="NZ_CP053708.1"/>
</dbReference>
<feature type="signal peptide" evidence="1">
    <location>
        <begin position="1"/>
        <end position="37"/>
    </location>
</feature>
<proteinExistence type="predicted"/>
<accession>A0A6M8HNF7</accession>
<dbReference type="GO" id="GO:0042597">
    <property type="term" value="C:periplasmic space"/>
    <property type="evidence" value="ECO:0007669"/>
    <property type="project" value="InterPro"/>
</dbReference>
<dbReference type="Pfam" id="PF07813">
    <property type="entry name" value="LTXXQ"/>
    <property type="match status" value="1"/>
</dbReference>
<evidence type="ECO:0000313" key="3">
    <source>
        <dbReference type="Proteomes" id="UP000500767"/>
    </source>
</evidence>
<dbReference type="Proteomes" id="UP000500767">
    <property type="component" value="Chromosome"/>
</dbReference>
<dbReference type="EMBL" id="CP053708">
    <property type="protein sequence ID" value="QKE89856.1"/>
    <property type="molecule type" value="Genomic_DNA"/>
</dbReference>
<name>A0A6M8HNF7_9PROT</name>
<gene>
    <name evidence="2" type="ORF">HN018_07190</name>
</gene>
<reference evidence="2 3" key="1">
    <citation type="journal article" date="2014" name="World J. Microbiol. Biotechnol.">
        <title>Biodiversity and physiological characteristics of Antarctic and Arctic lichens-associated bacteria.</title>
        <authorList>
            <person name="Lee Y.M."/>
            <person name="Kim E.H."/>
            <person name="Lee H.K."/>
            <person name="Hong S.G."/>
        </authorList>
    </citation>
    <scope>NUCLEOTIDE SEQUENCE [LARGE SCALE GENOMIC DNA]</scope>
    <source>
        <strain evidence="2 3">PAMC 26569</strain>
    </source>
</reference>
<keyword evidence="3" id="KW-1185">Reference proteome</keyword>
<sequence length="195" mass="20860">MLRHVRAPLMDFRKLLGAGALATFALTAPLLAAPAVAQVAASETPAAPAAPTAPAMAAPATDAAPVAAEMTSSGALQTKLGKEKAGRIESHITSLHTVLKIKPEQEALWQSFGSAMRQNVVQMDAVYAKRQSSYGSMNAVQDLQSYGEVEETNSRNVQQLLPPFQALYESFSPEQKKTADTTFLRYTEKAVKKAN</sequence>
<feature type="chain" id="PRO_5026734396" evidence="1">
    <location>
        <begin position="38"/>
        <end position="195"/>
    </location>
</feature>
<organism evidence="2 3">
    <name type="scientific">Lichenicola cladoniae</name>
    <dbReference type="NCBI Taxonomy" id="1484109"/>
    <lineage>
        <taxon>Bacteria</taxon>
        <taxon>Pseudomonadati</taxon>
        <taxon>Pseudomonadota</taxon>
        <taxon>Alphaproteobacteria</taxon>
        <taxon>Acetobacterales</taxon>
        <taxon>Acetobacteraceae</taxon>
        <taxon>Lichenicola</taxon>
    </lineage>
</organism>
<keyword evidence="1" id="KW-0732">Signal</keyword>
<evidence type="ECO:0000313" key="2">
    <source>
        <dbReference type="EMBL" id="QKE89856.1"/>
    </source>
</evidence>
<dbReference type="KEGG" id="lck:HN018_07190"/>
<evidence type="ECO:0000256" key="1">
    <source>
        <dbReference type="SAM" id="SignalP"/>
    </source>
</evidence>